<sequence>MIKNAHLNTAILLFAQTAKADALHKPLAHNGELIDVLNKQVTRTAKASGYDFYHFTEVEQRGVGFGTRFTNSIQDVFDKGYDSIVCLGNDTPLLTIKLIQDAAEALNKGKAAKGKSLDGGLYLIALHKKNFDASAFQGLPWQSSHLAVAFNRYITAQNQELEVLEPLADLDTEQDLEDFLSGKDAHRSIIRLLLSTLSRKQTHYQYFHKKTISVISLLPLNKGSPKAA</sequence>
<reference evidence="2" key="1">
    <citation type="journal article" date="2017" name="Proc. Natl. Acad. Sci. U.S.A.">
        <title>Simulation of Deepwater Horizon oil plume reveals substrate specialization within a complex community of hydrocarbon-degraders.</title>
        <authorList>
            <person name="Hu P."/>
            <person name="Dubinsky E.A."/>
            <person name="Probst A.J."/>
            <person name="Wang J."/>
            <person name="Sieber C.M.K."/>
            <person name="Tom L.M."/>
            <person name="Gardinali P."/>
            <person name="Banfield J.F."/>
            <person name="Atlas R.M."/>
            <person name="Andersen G.L."/>
        </authorList>
    </citation>
    <scope>NUCLEOTIDE SEQUENCE [LARGE SCALE GENOMIC DNA]</scope>
</reference>
<proteinExistence type="predicted"/>
<dbReference type="PANTHER" id="PTHR36529">
    <property type="entry name" value="SLL1095 PROTEIN"/>
    <property type="match status" value="1"/>
</dbReference>
<gene>
    <name evidence="1" type="ORF">A9Q93_02670</name>
</gene>
<dbReference type="InterPro" id="IPR018641">
    <property type="entry name" value="Trfase_1_rSAM/seldom-assoc"/>
</dbReference>
<evidence type="ECO:0000313" key="2">
    <source>
        <dbReference type="Proteomes" id="UP000196102"/>
    </source>
</evidence>
<organism evidence="1 2">
    <name type="scientific">Nonlabens dokdonensis</name>
    <dbReference type="NCBI Taxonomy" id="328515"/>
    <lineage>
        <taxon>Bacteria</taxon>
        <taxon>Pseudomonadati</taxon>
        <taxon>Bacteroidota</taxon>
        <taxon>Flavobacteriia</taxon>
        <taxon>Flavobacteriales</taxon>
        <taxon>Flavobacteriaceae</taxon>
        <taxon>Nonlabens</taxon>
    </lineage>
</organism>
<name>A0A1Z8B9A4_9FLAO</name>
<evidence type="ECO:0008006" key="3">
    <source>
        <dbReference type="Google" id="ProtNLM"/>
    </source>
</evidence>
<dbReference type="PANTHER" id="PTHR36529:SF1">
    <property type="entry name" value="GLYCOSYLTRANSFERASE"/>
    <property type="match status" value="1"/>
</dbReference>
<protein>
    <recommendedName>
        <fullName evidence="3">DUF2064 domain-containing protein</fullName>
    </recommendedName>
</protein>
<dbReference type="EMBL" id="MAAX01000044">
    <property type="protein sequence ID" value="OUS19185.1"/>
    <property type="molecule type" value="Genomic_DNA"/>
</dbReference>
<dbReference type="AlphaFoldDB" id="A0A1Z8B9A4"/>
<dbReference type="SUPFAM" id="SSF53448">
    <property type="entry name" value="Nucleotide-diphospho-sugar transferases"/>
    <property type="match status" value="1"/>
</dbReference>
<comment type="caution">
    <text evidence="1">The sequence shown here is derived from an EMBL/GenBank/DDBJ whole genome shotgun (WGS) entry which is preliminary data.</text>
</comment>
<dbReference type="Proteomes" id="UP000196102">
    <property type="component" value="Unassembled WGS sequence"/>
</dbReference>
<accession>A0A1Z8B9A4</accession>
<dbReference type="Pfam" id="PF09837">
    <property type="entry name" value="DUF2064"/>
    <property type="match status" value="1"/>
</dbReference>
<evidence type="ECO:0000313" key="1">
    <source>
        <dbReference type="EMBL" id="OUS19185.1"/>
    </source>
</evidence>
<dbReference type="Gene3D" id="3.90.550.10">
    <property type="entry name" value="Spore Coat Polysaccharide Biosynthesis Protein SpsA, Chain A"/>
    <property type="match status" value="1"/>
</dbReference>
<dbReference type="RefSeq" id="WP_303685841.1">
    <property type="nucleotide sequence ID" value="NZ_CAJXYO010000035.1"/>
</dbReference>
<dbReference type="InterPro" id="IPR029044">
    <property type="entry name" value="Nucleotide-diphossugar_trans"/>
</dbReference>